<name>A0A3A8Q7K4_9BACT</name>
<dbReference type="OrthoDB" id="5522417at2"/>
<evidence type="ECO:0000256" key="1">
    <source>
        <dbReference type="SAM" id="Phobius"/>
    </source>
</evidence>
<keyword evidence="3" id="KW-1185">Reference proteome</keyword>
<feature type="transmembrane region" description="Helical" evidence="1">
    <location>
        <begin position="49"/>
        <end position="75"/>
    </location>
</feature>
<organism evidence="2 3">
    <name type="scientific">Corallococcus interemptor</name>
    <dbReference type="NCBI Taxonomy" id="2316720"/>
    <lineage>
        <taxon>Bacteria</taxon>
        <taxon>Pseudomonadati</taxon>
        <taxon>Myxococcota</taxon>
        <taxon>Myxococcia</taxon>
        <taxon>Myxococcales</taxon>
        <taxon>Cystobacterineae</taxon>
        <taxon>Myxococcaceae</taxon>
        <taxon>Corallococcus</taxon>
    </lineage>
</organism>
<protein>
    <submittedName>
        <fullName evidence="2">Uncharacterized protein</fullName>
    </submittedName>
</protein>
<gene>
    <name evidence="2" type="ORF">D7X96_25235</name>
</gene>
<dbReference type="EMBL" id="RAWM01000080">
    <property type="protein sequence ID" value="RKH64713.1"/>
    <property type="molecule type" value="Genomic_DNA"/>
</dbReference>
<comment type="caution">
    <text evidence="2">The sequence shown here is derived from an EMBL/GenBank/DDBJ whole genome shotgun (WGS) entry which is preliminary data.</text>
</comment>
<evidence type="ECO:0000313" key="3">
    <source>
        <dbReference type="Proteomes" id="UP000282656"/>
    </source>
</evidence>
<reference evidence="3" key="1">
    <citation type="submission" date="2018-09" db="EMBL/GenBank/DDBJ databases">
        <authorList>
            <person name="Livingstone P.G."/>
            <person name="Whitworth D.E."/>
        </authorList>
    </citation>
    <scope>NUCLEOTIDE SEQUENCE [LARGE SCALE GENOMIC DNA]</scope>
    <source>
        <strain evidence="3">AB047A</strain>
    </source>
</reference>
<keyword evidence="1" id="KW-1133">Transmembrane helix</keyword>
<dbReference type="RefSeq" id="WP_121725200.1">
    <property type="nucleotide sequence ID" value="NZ_RAWM01000080.1"/>
</dbReference>
<accession>A0A3A8Q7K4</accession>
<dbReference type="Proteomes" id="UP000282656">
    <property type="component" value="Unassembled WGS sequence"/>
</dbReference>
<feature type="transmembrane region" description="Helical" evidence="1">
    <location>
        <begin position="6"/>
        <end position="28"/>
    </location>
</feature>
<sequence length="126" mass="13259">MEQVNSILEIAGPLLLGLACGALFRKFMYPRILAKLGSLASWVTSTANTWVLLVHLCIALGVAAACHASNAAATLMWLHENLPTPPFALTLGLLHGFFLGATFLCGYYVALIPSSDSEEAQAAGAV</sequence>
<keyword evidence="1" id="KW-0812">Transmembrane</keyword>
<feature type="transmembrane region" description="Helical" evidence="1">
    <location>
        <begin position="87"/>
        <end position="110"/>
    </location>
</feature>
<evidence type="ECO:0000313" key="2">
    <source>
        <dbReference type="EMBL" id="RKH64713.1"/>
    </source>
</evidence>
<proteinExistence type="predicted"/>
<keyword evidence="1" id="KW-0472">Membrane</keyword>
<dbReference type="AlphaFoldDB" id="A0A3A8Q7K4"/>